<comment type="caution">
    <text evidence="1">The sequence shown here is derived from an EMBL/GenBank/DDBJ whole genome shotgun (WGS) entry which is preliminary data.</text>
</comment>
<dbReference type="EMBL" id="VSWC01000197">
    <property type="protein sequence ID" value="KAA1064733.1"/>
    <property type="molecule type" value="Genomic_DNA"/>
</dbReference>
<gene>
    <name evidence="1" type="ORF">PGT21_012858</name>
</gene>
<dbReference type="Proteomes" id="UP000324748">
    <property type="component" value="Unassembled WGS sequence"/>
</dbReference>
<proteinExistence type="predicted"/>
<reference evidence="1 2" key="1">
    <citation type="submission" date="2019-05" db="EMBL/GenBank/DDBJ databases">
        <title>Emergence of the Ug99 lineage of the wheat stem rust pathogen through somatic hybridization.</title>
        <authorList>
            <person name="Li F."/>
            <person name="Upadhyaya N.M."/>
            <person name="Sperschneider J."/>
            <person name="Matny O."/>
            <person name="Nguyen-Phuc H."/>
            <person name="Mago R."/>
            <person name="Raley C."/>
            <person name="Miller M.E."/>
            <person name="Silverstein K.A.T."/>
            <person name="Henningsen E."/>
            <person name="Hirsch C.D."/>
            <person name="Visser B."/>
            <person name="Pretorius Z.A."/>
            <person name="Steffenson B.J."/>
            <person name="Schwessinger B."/>
            <person name="Dodds P.N."/>
            <person name="Figueroa M."/>
        </authorList>
    </citation>
    <scope>NUCLEOTIDE SEQUENCE [LARGE SCALE GENOMIC DNA]</scope>
    <source>
        <strain evidence="1">21-0</strain>
    </source>
</reference>
<organism evidence="1 2">
    <name type="scientific">Puccinia graminis f. sp. tritici</name>
    <dbReference type="NCBI Taxonomy" id="56615"/>
    <lineage>
        <taxon>Eukaryota</taxon>
        <taxon>Fungi</taxon>
        <taxon>Dikarya</taxon>
        <taxon>Basidiomycota</taxon>
        <taxon>Pucciniomycotina</taxon>
        <taxon>Pucciniomycetes</taxon>
        <taxon>Pucciniales</taxon>
        <taxon>Pucciniaceae</taxon>
        <taxon>Puccinia</taxon>
    </lineage>
</organism>
<evidence type="ECO:0000313" key="2">
    <source>
        <dbReference type="Proteomes" id="UP000324748"/>
    </source>
</evidence>
<keyword evidence="2" id="KW-1185">Reference proteome</keyword>
<dbReference type="OrthoDB" id="2504556at2759"/>
<accession>A0A5B0LLE5</accession>
<dbReference type="AlphaFoldDB" id="A0A5B0LLE5"/>
<sequence length="108" mass="12378">MCIISYWWSQARVASWRSPPSSISSPAILPREKSQDSVARHDEAFAVRKRKSDETLRPVLMDDGSHPYFPGTPWNELELAGTIDASHQPRPRRLKLRGFCRQISMLKS</sequence>
<protein>
    <submittedName>
        <fullName evidence="1">Uncharacterized protein</fullName>
    </submittedName>
</protein>
<name>A0A5B0LLE5_PUCGR</name>
<evidence type="ECO:0000313" key="1">
    <source>
        <dbReference type="EMBL" id="KAA1064733.1"/>
    </source>
</evidence>